<keyword evidence="2" id="KW-1185">Reference proteome</keyword>
<evidence type="ECO:0000313" key="2">
    <source>
        <dbReference type="Proteomes" id="UP000193642"/>
    </source>
</evidence>
<comment type="caution">
    <text evidence="1">The sequence shown here is derived from an EMBL/GenBank/DDBJ whole genome shotgun (WGS) entry which is preliminary data.</text>
</comment>
<name>A0A1Y2D186_9FUNG</name>
<proteinExistence type="predicted"/>
<organism evidence="1 2">
    <name type="scientific">Rhizoclosmatium globosum</name>
    <dbReference type="NCBI Taxonomy" id="329046"/>
    <lineage>
        <taxon>Eukaryota</taxon>
        <taxon>Fungi</taxon>
        <taxon>Fungi incertae sedis</taxon>
        <taxon>Chytridiomycota</taxon>
        <taxon>Chytridiomycota incertae sedis</taxon>
        <taxon>Chytridiomycetes</taxon>
        <taxon>Chytridiales</taxon>
        <taxon>Chytriomycetaceae</taxon>
        <taxon>Rhizoclosmatium</taxon>
    </lineage>
</organism>
<sequence length="224" mass="25166">MKSMENDALALSRCLSLVVNANPPLSVPVESKFKYTPPSVYFMSQQSQLFRMETVSVVFVTIKKWKLSNPNHPITPFLQRNVNRKVAEFLSAITSPEYQHYLKQVLQPKLAKWNAAGKPTYTQEKILLETYSVKLPMKTIAGADWLCLEIESVLPKINLVSTIATKFGTNVGLRMFHKSKKGVPMLPINELFFVSIIKTFATDRGKSNHGSASSNEAMVGWLQS</sequence>
<evidence type="ECO:0000313" key="1">
    <source>
        <dbReference type="EMBL" id="ORY52894.1"/>
    </source>
</evidence>
<protein>
    <submittedName>
        <fullName evidence="1">Uncharacterized protein</fullName>
    </submittedName>
</protein>
<dbReference type="EMBL" id="MCGO01000002">
    <property type="protein sequence ID" value="ORY52894.1"/>
    <property type="molecule type" value="Genomic_DNA"/>
</dbReference>
<gene>
    <name evidence="1" type="ORF">BCR33DRAFT_732735</name>
</gene>
<reference evidence="1 2" key="1">
    <citation type="submission" date="2016-07" db="EMBL/GenBank/DDBJ databases">
        <title>Pervasive Adenine N6-methylation of Active Genes in Fungi.</title>
        <authorList>
            <consortium name="DOE Joint Genome Institute"/>
            <person name="Mondo S.J."/>
            <person name="Dannebaum R.O."/>
            <person name="Kuo R.C."/>
            <person name="Labutti K."/>
            <person name="Haridas S."/>
            <person name="Kuo A."/>
            <person name="Salamov A."/>
            <person name="Ahrendt S.R."/>
            <person name="Lipzen A."/>
            <person name="Sullivan W."/>
            <person name="Andreopoulos W.B."/>
            <person name="Clum A."/>
            <person name="Lindquist E."/>
            <person name="Daum C."/>
            <person name="Ramamoorthy G.K."/>
            <person name="Gryganskyi A."/>
            <person name="Culley D."/>
            <person name="Magnuson J.K."/>
            <person name="James T.Y."/>
            <person name="O'Malley M.A."/>
            <person name="Stajich J.E."/>
            <person name="Spatafora J.W."/>
            <person name="Visel A."/>
            <person name="Grigoriev I.V."/>
        </authorList>
    </citation>
    <scope>NUCLEOTIDE SEQUENCE [LARGE SCALE GENOMIC DNA]</scope>
    <source>
        <strain evidence="1 2">JEL800</strain>
    </source>
</reference>
<dbReference type="AlphaFoldDB" id="A0A1Y2D186"/>
<accession>A0A1Y2D186</accession>
<dbReference type="Proteomes" id="UP000193642">
    <property type="component" value="Unassembled WGS sequence"/>
</dbReference>